<evidence type="ECO:0008006" key="6">
    <source>
        <dbReference type="Google" id="ProtNLM"/>
    </source>
</evidence>
<feature type="compositionally biased region" description="Pro residues" evidence="1">
    <location>
        <begin position="50"/>
        <end position="60"/>
    </location>
</feature>
<evidence type="ECO:0000256" key="3">
    <source>
        <dbReference type="SAM" id="SignalP"/>
    </source>
</evidence>
<dbReference type="AlphaFoldDB" id="A0A8J5X896"/>
<evidence type="ECO:0000313" key="4">
    <source>
        <dbReference type="EMBL" id="KAG8458428.1"/>
    </source>
</evidence>
<keyword evidence="2" id="KW-1133">Transmembrane helix</keyword>
<keyword evidence="3" id="KW-0732">Signal</keyword>
<gene>
    <name evidence="4" type="ORF">KFE25_004306</name>
</gene>
<accession>A0A8J5X896</accession>
<feature type="region of interest" description="Disordered" evidence="1">
    <location>
        <begin position="43"/>
        <end position="64"/>
    </location>
</feature>
<feature type="transmembrane region" description="Helical" evidence="2">
    <location>
        <begin position="191"/>
        <end position="211"/>
    </location>
</feature>
<sequence length="226" mass="23751">MARTWRAAYLGALLALAAAHSPPPLALAARSRRVRGIYVLRGGLGRRRTPPPPLPPPAAPPAAGGVRGVVQRSVIEPLSAVMQRGITTRTLTASLALGGACGVFPVPLTTWAVTLLANAAVPSLNPLAMQVANSIVTPLVVPLFPLFLRVAGVLRGPMRDAFSFGDVRAQFATLGIVAGLERLREPLGRAVLGWAVMLPLIFAVFYALAFMPARAFARQYGPAAKI</sequence>
<dbReference type="Proteomes" id="UP000751190">
    <property type="component" value="Unassembled WGS sequence"/>
</dbReference>
<keyword evidence="5" id="KW-1185">Reference proteome</keyword>
<reference evidence="4" key="1">
    <citation type="submission" date="2021-05" db="EMBL/GenBank/DDBJ databases">
        <title>The genome of the haptophyte Pavlova lutheri (Diacronema luteri, Pavlovales) - a model for lipid biosynthesis in eukaryotic algae.</title>
        <authorList>
            <person name="Hulatt C.J."/>
            <person name="Posewitz M.C."/>
        </authorList>
    </citation>
    <scope>NUCLEOTIDE SEQUENCE</scope>
    <source>
        <strain evidence="4">NIVA-4/92</strain>
    </source>
</reference>
<protein>
    <recommendedName>
        <fullName evidence="6">DUF2062 domain-containing protein</fullName>
    </recommendedName>
</protein>
<evidence type="ECO:0000313" key="5">
    <source>
        <dbReference type="Proteomes" id="UP000751190"/>
    </source>
</evidence>
<comment type="caution">
    <text evidence="4">The sequence shown here is derived from an EMBL/GenBank/DDBJ whole genome shotgun (WGS) entry which is preliminary data.</text>
</comment>
<keyword evidence="2" id="KW-0812">Transmembrane</keyword>
<evidence type="ECO:0000256" key="2">
    <source>
        <dbReference type="SAM" id="Phobius"/>
    </source>
</evidence>
<dbReference type="PANTHER" id="PTHR35102:SF1">
    <property type="entry name" value="E3 UBIQUITIN-PROTEIN LIGASE"/>
    <property type="match status" value="1"/>
</dbReference>
<feature type="chain" id="PRO_5035219274" description="DUF2062 domain-containing protein" evidence="3">
    <location>
        <begin position="29"/>
        <end position="226"/>
    </location>
</feature>
<dbReference type="OrthoDB" id="1914153at2759"/>
<organism evidence="4 5">
    <name type="scientific">Diacronema lutheri</name>
    <name type="common">Unicellular marine alga</name>
    <name type="synonym">Monochrysis lutheri</name>
    <dbReference type="NCBI Taxonomy" id="2081491"/>
    <lineage>
        <taxon>Eukaryota</taxon>
        <taxon>Haptista</taxon>
        <taxon>Haptophyta</taxon>
        <taxon>Pavlovophyceae</taxon>
        <taxon>Pavlovales</taxon>
        <taxon>Pavlovaceae</taxon>
        <taxon>Diacronema</taxon>
    </lineage>
</organism>
<keyword evidence="2" id="KW-0472">Membrane</keyword>
<evidence type="ECO:0000256" key="1">
    <source>
        <dbReference type="SAM" id="MobiDB-lite"/>
    </source>
</evidence>
<dbReference type="EMBL" id="JAGTXO010000051">
    <property type="protein sequence ID" value="KAG8458428.1"/>
    <property type="molecule type" value="Genomic_DNA"/>
</dbReference>
<proteinExistence type="predicted"/>
<name>A0A8J5X896_DIALT</name>
<dbReference type="PANTHER" id="PTHR35102">
    <property type="entry name" value="E3 UBIQUITIN-PROTEIN LIGASE"/>
    <property type="match status" value="1"/>
</dbReference>
<feature type="signal peptide" evidence="3">
    <location>
        <begin position="1"/>
        <end position="28"/>
    </location>
</feature>